<protein>
    <submittedName>
        <fullName evidence="1">Uncharacterized protein</fullName>
    </submittedName>
</protein>
<dbReference type="Proteomes" id="UP001324115">
    <property type="component" value="Unassembled WGS sequence"/>
</dbReference>
<gene>
    <name evidence="1" type="ORF">RGQ29_022040</name>
</gene>
<evidence type="ECO:0000313" key="2">
    <source>
        <dbReference type="Proteomes" id="UP001324115"/>
    </source>
</evidence>
<name>A0AAN7F251_QUERU</name>
<dbReference type="EMBL" id="JAXUIC010000006">
    <property type="protein sequence ID" value="KAK4584145.1"/>
    <property type="molecule type" value="Genomic_DNA"/>
</dbReference>
<sequence>MQSGWNAWLHLGNKRSVSWSSNSPKHTAHSSVVAVTFTVLRFLASKVGKDSITARSRPQVLDRFAEMTGPARVSMQSLKKMQKKAMKKKAHTRNTMTSEAEWLKFPATGGVSVDAVPACALALW</sequence>
<comment type="caution">
    <text evidence="1">The sequence shown here is derived from an EMBL/GenBank/DDBJ whole genome shotgun (WGS) entry which is preliminary data.</text>
</comment>
<reference evidence="1 2" key="1">
    <citation type="journal article" date="2023" name="G3 (Bethesda)">
        <title>A haplotype-resolved chromosome-scale genome for Quercus rubra L. provides insights into the genetics of adaptive traits for red oak species.</title>
        <authorList>
            <person name="Kapoor B."/>
            <person name="Jenkins J."/>
            <person name="Schmutz J."/>
            <person name="Zhebentyayeva T."/>
            <person name="Kuelheim C."/>
            <person name="Coggeshall M."/>
            <person name="Heim C."/>
            <person name="Lasky J.R."/>
            <person name="Leites L."/>
            <person name="Islam-Faridi N."/>
            <person name="Romero-Severson J."/>
            <person name="DeLeo V.L."/>
            <person name="Lucas S.M."/>
            <person name="Lazic D."/>
            <person name="Gailing O."/>
            <person name="Carlson J."/>
            <person name="Staton M."/>
        </authorList>
    </citation>
    <scope>NUCLEOTIDE SEQUENCE [LARGE SCALE GENOMIC DNA]</scope>
    <source>
        <strain evidence="1">Pseudo-F2</strain>
    </source>
</reference>
<organism evidence="1 2">
    <name type="scientific">Quercus rubra</name>
    <name type="common">Northern red oak</name>
    <name type="synonym">Quercus borealis</name>
    <dbReference type="NCBI Taxonomy" id="3512"/>
    <lineage>
        <taxon>Eukaryota</taxon>
        <taxon>Viridiplantae</taxon>
        <taxon>Streptophyta</taxon>
        <taxon>Embryophyta</taxon>
        <taxon>Tracheophyta</taxon>
        <taxon>Spermatophyta</taxon>
        <taxon>Magnoliopsida</taxon>
        <taxon>eudicotyledons</taxon>
        <taxon>Gunneridae</taxon>
        <taxon>Pentapetalae</taxon>
        <taxon>rosids</taxon>
        <taxon>fabids</taxon>
        <taxon>Fagales</taxon>
        <taxon>Fagaceae</taxon>
        <taxon>Quercus</taxon>
    </lineage>
</organism>
<dbReference type="AlphaFoldDB" id="A0AAN7F251"/>
<keyword evidence="2" id="KW-1185">Reference proteome</keyword>
<accession>A0AAN7F251</accession>
<proteinExistence type="predicted"/>
<evidence type="ECO:0000313" key="1">
    <source>
        <dbReference type="EMBL" id="KAK4584145.1"/>
    </source>
</evidence>